<dbReference type="EMBL" id="ODYU01003437">
    <property type="protein sequence ID" value="SOQ42214.1"/>
    <property type="molecule type" value="Genomic_DNA"/>
</dbReference>
<dbReference type="AlphaFoldDB" id="A0A2H1VPQ6"/>
<dbReference type="InterPro" id="IPR031734">
    <property type="entry name" value="MBF2"/>
</dbReference>
<evidence type="ECO:0000313" key="1">
    <source>
        <dbReference type="EMBL" id="SOQ42214.1"/>
    </source>
</evidence>
<sequence>MTSPALGEARGSVRLLLAKKHPVPTPAFRTGAPVNPLGSPQLRIRHQPYNFMPYDFMKILAVLLLVAVAAAVNSYEGQEANVYYEQLLEVEESGRSHLNIFQFGTIGPDDRLISDTIHEAYGIEYHVNDHELTYRGSENTNITGIIVHEYLSNYTAVTIQDGGIHRNYVTISLKGRRSYHVGCRIGIFASINCSNM</sequence>
<organism evidence="1">
    <name type="scientific">Spodoptera frugiperda</name>
    <name type="common">Fall armyworm</name>
    <dbReference type="NCBI Taxonomy" id="7108"/>
    <lineage>
        <taxon>Eukaryota</taxon>
        <taxon>Metazoa</taxon>
        <taxon>Ecdysozoa</taxon>
        <taxon>Arthropoda</taxon>
        <taxon>Hexapoda</taxon>
        <taxon>Insecta</taxon>
        <taxon>Pterygota</taxon>
        <taxon>Neoptera</taxon>
        <taxon>Endopterygota</taxon>
        <taxon>Lepidoptera</taxon>
        <taxon>Glossata</taxon>
        <taxon>Ditrysia</taxon>
        <taxon>Noctuoidea</taxon>
        <taxon>Noctuidae</taxon>
        <taxon>Amphipyrinae</taxon>
        <taxon>Spodoptera</taxon>
    </lineage>
</organism>
<gene>
    <name evidence="1" type="ORF">SFRICE_006012</name>
</gene>
<reference evidence="1" key="1">
    <citation type="submission" date="2016-07" db="EMBL/GenBank/DDBJ databases">
        <authorList>
            <person name="Bretaudeau A."/>
        </authorList>
    </citation>
    <scope>NUCLEOTIDE SEQUENCE</scope>
    <source>
        <strain evidence="1">Rice</strain>
        <tissue evidence="1">Whole body</tissue>
    </source>
</reference>
<proteinExistence type="predicted"/>
<accession>A0A2H1VPQ6</accession>
<name>A0A2H1VPQ6_SPOFR</name>
<protein>
    <submittedName>
        <fullName evidence="1">SFRICE_006012</fullName>
    </submittedName>
</protein>
<dbReference type="Pfam" id="PF15868">
    <property type="entry name" value="MBF2"/>
    <property type="match status" value="1"/>
</dbReference>